<evidence type="ECO:0000313" key="2">
    <source>
        <dbReference type="Proteomes" id="UP000228535"/>
    </source>
</evidence>
<protein>
    <recommendedName>
        <fullName evidence="3">Lipoprotein</fullName>
    </recommendedName>
</protein>
<evidence type="ECO:0008006" key="3">
    <source>
        <dbReference type="Google" id="ProtNLM"/>
    </source>
</evidence>
<dbReference type="Proteomes" id="UP000228535">
    <property type="component" value="Unassembled WGS sequence"/>
</dbReference>
<gene>
    <name evidence="1" type="ORF">CLV45_0280</name>
</gene>
<organism evidence="1 2">
    <name type="scientific">Hymenobacter chitinivorans DSM 11115</name>
    <dbReference type="NCBI Taxonomy" id="1121954"/>
    <lineage>
        <taxon>Bacteria</taxon>
        <taxon>Pseudomonadati</taxon>
        <taxon>Bacteroidota</taxon>
        <taxon>Cytophagia</taxon>
        <taxon>Cytophagales</taxon>
        <taxon>Hymenobacteraceae</taxon>
        <taxon>Hymenobacter</taxon>
    </lineage>
</organism>
<name>A0A2M9BLP5_9BACT</name>
<sequence length="147" mass="16832">MRTPLLSGLLVLLAACDPAREVRLQVVNDSQEKQVDITVRCDGKLVLDTLVAKYKSADDRLRRRLYLRPGLHRIVAESRQQRTRLDTTISTAETNVLGITFRYDSLGPRTQKTYFADGAAGEITFPAFYVRRSFRLFQFQTRGRLQP</sequence>
<dbReference type="RefSeq" id="WP_100334619.1">
    <property type="nucleotide sequence ID" value="NZ_PGFA01000001.1"/>
</dbReference>
<evidence type="ECO:0000313" key="1">
    <source>
        <dbReference type="EMBL" id="PJJ58869.1"/>
    </source>
</evidence>
<keyword evidence="2" id="KW-1185">Reference proteome</keyword>
<dbReference type="PROSITE" id="PS51257">
    <property type="entry name" value="PROKAR_LIPOPROTEIN"/>
    <property type="match status" value="1"/>
</dbReference>
<reference evidence="1 2" key="1">
    <citation type="submission" date="2017-11" db="EMBL/GenBank/DDBJ databases">
        <title>Genomic Encyclopedia of Archaeal and Bacterial Type Strains, Phase II (KMG-II): From Individual Species to Whole Genera.</title>
        <authorList>
            <person name="Goeker M."/>
        </authorList>
    </citation>
    <scope>NUCLEOTIDE SEQUENCE [LARGE SCALE GENOMIC DNA]</scope>
    <source>
        <strain evidence="1 2">DSM 11115</strain>
    </source>
</reference>
<proteinExistence type="predicted"/>
<accession>A0A2M9BLP5</accession>
<dbReference type="EMBL" id="PGFA01000001">
    <property type="protein sequence ID" value="PJJ58869.1"/>
    <property type="molecule type" value="Genomic_DNA"/>
</dbReference>
<dbReference type="AlphaFoldDB" id="A0A2M9BLP5"/>
<comment type="caution">
    <text evidence="1">The sequence shown here is derived from an EMBL/GenBank/DDBJ whole genome shotgun (WGS) entry which is preliminary data.</text>
</comment>
<dbReference type="OrthoDB" id="884847at2"/>